<dbReference type="STRING" id="645133.E3Q3P5"/>
<evidence type="ECO:0000313" key="3">
    <source>
        <dbReference type="EMBL" id="EFQ25647.1"/>
    </source>
</evidence>
<keyword evidence="4" id="KW-1185">Reference proteome</keyword>
<gene>
    <name evidence="3" type="ORF">GLRG_00791</name>
</gene>
<dbReference type="Pfam" id="PF13374">
    <property type="entry name" value="TPR_10"/>
    <property type="match status" value="2"/>
</dbReference>
<dbReference type="Pfam" id="PF13424">
    <property type="entry name" value="TPR_12"/>
    <property type="match status" value="4"/>
</dbReference>
<accession>E3Q3P5</accession>
<dbReference type="Gene3D" id="1.25.40.10">
    <property type="entry name" value="Tetratricopeptide repeat domain"/>
    <property type="match status" value="3"/>
</dbReference>
<sequence>MTSHTQPGGPGRLEDVRVAVICALPREYDAAILTLDEKWKAVENTGIFTRGSTQNHTIGRAGNHIVVVVLLLNMGKVGAATETARLKHIYPGLELAFLTGICGGVPSPGTANEMLLGDVVISKSIVQYDIGRQYPGQFDRKDTVEDNLGRPNKDIRTLLVVLETQSALNELQQRARQNLAHVQQEAVNAGYRTSYSRPSTAEDVLFEASYSHRHRTQSQCDCDDWVICDEPISTSCEELQSEAKPRVPGRHLATTGGSQAEDVLSEPTCSHRHLTQSQCGCNDWVICDQAISASCEELQCEAKHRVSRRRLATTSGSQAEDAETRIHIGRVGSGDTVMKSGEHRDNVAKAHGLIAFEMEGAGVWDEIPCIVVKGVCDYADSHKNKRWQDFAAAIAAATTRALLERYPTKENSQRDDANHLSHYVIPLAKNKRFVERTETSELKRMLFDESNPTVALVGLGGMGKTQIALDIAYWVKENKPEYSVFWVPAVTLASFEQAYADIAKELDNSLTEEDNDDMKLSVKQFLSSKRAGYWFLIVDNADDSEILHGSSDDDDGLNSYLPQSENGTTLFTTRLRDLAMSVADDAVVDLDAMNRDDAMKLLERSLHQQRQGLLQDSDSTLKLLDFLTHLPLAITQAAAYLNRNRHVSLARYLQLLQGTEQTRMSTLSREFDDRTRYPKSRNAIATTWLVSFDQIKQTDSYATELLFFISLIEPKSIPRSILYCSGSEDDMEYAIGTLCSYAFLVAQEDAETFDMHSLVHLAARFWAKQQSVEEQITRAAVKHLCEIFPPHHFSNRTVWRHYMPHALKLWRTTTQINESEAQAGLYLKVGQCLLRDARVNEAVKLLEHVVEIRATLDEWHPDRLEAQHHLAKAYRYDGQFNKAIKLLEHVVELRATLEEWDPDRLSSQHQLATAYHNDGKIKKAIKLLEHVMEIRSTLEEWDQDRLSSQHQLALIYRDDGQIKKAIKMLEHVTEVEATTLDEGHPDRLASQHELALTYHSVGRVQEAIKLLEHVVEVRETVLNKEHLNRLASQQVLAVAYRSDGCVQEAIKLLEHVVEVNATTLNEEHPRQLSAQYELALAYRSDGRVQEAIKLLEHVVEVKATTLNKELPSQLTVQYELALSYRLDGRAQEGIELLEHIVEVRIKTLEEVDQKRLTSQYNLALAYRSDGRIQEAIKLLEHIVVVEATTLNEEHQSRLASQYELAFAYHLDGRIQEAITLLEHVVEVQAATLDEGDPNRLVSQQTLATCLAELPPGAT</sequence>
<dbReference type="Gene3D" id="3.40.50.1580">
    <property type="entry name" value="Nucleoside phosphorylase domain"/>
    <property type="match status" value="2"/>
</dbReference>
<dbReference type="AlphaFoldDB" id="E3Q3P5"/>
<evidence type="ECO:0000259" key="2">
    <source>
        <dbReference type="Pfam" id="PF01048"/>
    </source>
</evidence>
<dbReference type="InterPro" id="IPR027417">
    <property type="entry name" value="P-loop_NTPase"/>
</dbReference>
<evidence type="ECO:0000313" key="4">
    <source>
        <dbReference type="Proteomes" id="UP000008782"/>
    </source>
</evidence>
<dbReference type="SMART" id="SM00028">
    <property type="entry name" value="TPR"/>
    <property type="match status" value="9"/>
</dbReference>
<dbReference type="Proteomes" id="UP000008782">
    <property type="component" value="Unassembled WGS sequence"/>
</dbReference>
<dbReference type="RefSeq" id="XP_008089667.1">
    <property type="nucleotide sequence ID" value="XM_008091476.1"/>
</dbReference>
<dbReference type="InterPro" id="IPR053137">
    <property type="entry name" value="NLR-like"/>
</dbReference>
<dbReference type="GO" id="GO:0003824">
    <property type="term" value="F:catalytic activity"/>
    <property type="evidence" value="ECO:0007669"/>
    <property type="project" value="InterPro"/>
</dbReference>
<dbReference type="InterPro" id="IPR002182">
    <property type="entry name" value="NB-ARC"/>
</dbReference>
<dbReference type="GO" id="GO:0009116">
    <property type="term" value="P:nucleoside metabolic process"/>
    <property type="evidence" value="ECO:0007669"/>
    <property type="project" value="InterPro"/>
</dbReference>
<feature type="domain" description="Nucleoside phosphorylase" evidence="2">
    <location>
        <begin position="17"/>
        <end position="140"/>
    </location>
</feature>
<dbReference type="InterPro" id="IPR019734">
    <property type="entry name" value="TPR_rpt"/>
</dbReference>
<dbReference type="VEuPathDB" id="FungiDB:GLRG_00791"/>
<dbReference type="PANTHER" id="PTHR46082">
    <property type="entry name" value="ATP/GTP-BINDING PROTEIN-RELATED"/>
    <property type="match status" value="1"/>
</dbReference>
<dbReference type="GeneID" id="24406156"/>
<dbReference type="PANTHER" id="PTHR46082:SF6">
    <property type="entry name" value="AAA+ ATPASE DOMAIN-CONTAINING PROTEIN-RELATED"/>
    <property type="match status" value="1"/>
</dbReference>
<name>E3Q3P5_COLGM</name>
<dbReference type="EMBL" id="GG697332">
    <property type="protein sequence ID" value="EFQ25647.1"/>
    <property type="molecule type" value="Genomic_DNA"/>
</dbReference>
<dbReference type="InterPro" id="IPR011990">
    <property type="entry name" value="TPR-like_helical_dom_sf"/>
</dbReference>
<dbReference type="SUPFAM" id="SSF53167">
    <property type="entry name" value="Purine and uridine phosphorylases"/>
    <property type="match status" value="1"/>
</dbReference>
<dbReference type="eggNOG" id="KOG1840">
    <property type="taxonomic scope" value="Eukaryota"/>
</dbReference>
<dbReference type="InterPro" id="IPR035994">
    <property type="entry name" value="Nucleoside_phosphorylase_sf"/>
</dbReference>
<dbReference type="HOGENOM" id="CLU_000288_125_3_1"/>
<evidence type="ECO:0000259" key="1">
    <source>
        <dbReference type="Pfam" id="PF00931"/>
    </source>
</evidence>
<dbReference type="Pfam" id="PF01048">
    <property type="entry name" value="PNP_UDP_1"/>
    <property type="match status" value="1"/>
</dbReference>
<protein>
    <submittedName>
        <fullName evidence="3">Phosphorylase superfamily protein</fullName>
    </submittedName>
</protein>
<dbReference type="GO" id="GO:0043531">
    <property type="term" value="F:ADP binding"/>
    <property type="evidence" value="ECO:0007669"/>
    <property type="project" value="InterPro"/>
</dbReference>
<dbReference type="OrthoDB" id="5086500at2759"/>
<proteinExistence type="predicted"/>
<feature type="domain" description="NB-ARC" evidence="1">
    <location>
        <begin position="439"/>
        <end position="609"/>
    </location>
</feature>
<dbReference type="SUPFAM" id="SSF52540">
    <property type="entry name" value="P-loop containing nucleoside triphosphate hydrolases"/>
    <property type="match status" value="1"/>
</dbReference>
<organism evidence="4">
    <name type="scientific">Colletotrichum graminicola (strain M1.001 / M2 / FGSC 10212)</name>
    <name type="common">Maize anthracnose fungus</name>
    <name type="synonym">Glomerella graminicola</name>
    <dbReference type="NCBI Taxonomy" id="645133"/>
    <lineage>
        <taxon>Eukaryota</taxon>
        <taxon>Fungi</taxon>
        <taxon>Dikarya</taxon>
        <taxon>Ascomycota</taxon>
        <taxon>Pezizomycotina</taxon>
        <taxon>Sordariomycetes</taxon>
        <taxon>Hypocreomycetidae</taxon>
        <taxon>Glomerellales</taxon>
        <taxon>Glomerellaceae</taxon>
        <taxon>Colletotrichum</taxon>
        <taxon>Colletotrichum graminicola species complex</taxon>
    </lineage>
</organism>
<dbReference type="SUPFAM" id="SSF48452">
    <property type="entry name" value="TPR-like"/>
    <property type="match status" value="3"/>
</dbReference>
<reference evidence="4" key="1">
    <citation type="journal article" date="2012" name="Nat. Genet.">
        <title>Lifestyle transitions in plant pathogenic Colletotrichum fungi deciphered by genome and transcriptome analyses.</title>
        <authorList>
            <person name="O'Connell R.J."/>
            <person name="Thon M.R."/>
            <person name="Hacquard S."/>
            <person name="Amyotte S.G."/>
            <person name="Kleemann J."/>
            <person name="Torres M.F."/>
            <person name="Damm U."/>
            <person name="Buiate E.A."/>
            <person name="Epstein L."/>
            <person name="Alkan N."/>
            <person name="Altmueller J."/>
            <person name="Alvarado-Balderrama L."/>
            <person name="Bauser C.A."/>
            <person name="Becker C."/>
            <person name="Birren B.W."/>
            <person name="Chen Z."/>
            <person name="Choi J."/>
            <person name="Crouch J.A."/>
            <person name="Duvick J.P."/>
            <person name="Farman M.A."/>
            <person name="Gan P."/>
            <person name="Heiman D."/>
            <person name="Henrissat B."/>
            <person name="Howard R.J."/>
            <person name="Kabbage M."/>
            <person name="Koch C."/>
            <person name="Kracher B."/>
            <person name="Kubo Y."/>
            <person name="Law A.D."/>
            <person name="Lebrun M.-H."/>
            <person name="Lee Y.-H."/>
            <person name="Miyara I."/>
            <person name="Moore N."/>
            <person name="Neumann U."/>
            <person name="Nordstroem K."/>
            <person name="Panaccione D.G."/>
            <person name="Panstruga R."/>
            <person name="Place M."/>
            <person name="Proctor R.H."/>
            <person name="Prusky D."/>
            <person name="Rech G."/>
            <person name="Reinhardt R."/>
            <person name="Rollins J.A."/>
            <person name="Rounsley S."/>
            <person name="Schardl C.L."/>
            <person name="Schwartz D.C."/>
            <person name="Shenoy N."/>
            <person name="Shirasu K."/>
            <person name="Sikhakolli U.R."/>
            <person name="Stueber K."/>
            <person name="Sukno S.A."/>
            <person name="Sweigard J.A."/>
            <person name="Takano Y."/>
            <person name="Takahara H."/>
            <person name="Trail F."/>
            <person name="van der Does H.C."/>
            <person name="Voll L.M."/>
            <person name="Will I."/>
            <person name="Young S."/>
            <person name="Zeng Q."/>
            <person name="Zhang J."/>
            <person name="Zhou S."/>
            <person name="Dickman M.B."/>
            <person name="Schulze-Lefert P."/>
            <person name="Ver Loren van Themaat E."/>
            <person name="Ma L.-J."/>
            <person name="Vaillancourt L.J."/>
        </authorList>
    </citation>
    <scope>NUCLEOTIDE SEQUENCE [LARGE SCALE GENOMIC DNA]</scope>
    <source>
        <strain evidence="4">M1.001 / M2 / FGSC 10212</strain>
    </source>
</reference>
<dbReference type="Pfam" id="PF00931">
    <property type="entry name" value="NB-ARC"/>
    <property type="match status" value="1"/>
</dbReference>
<dbReference type="Gene3D" id="3.40.50.300">
    <property type="entry name" value="P-loop containing nucleotide triphosphate hydrolases"/>
    <property type="match status" value="1"/>
</dbReference>
<dbReference type="InterPro" id="IPR000845">
    <property type="entry name" value="Nucleoside_phosphorylase_d"/>
</dbReference>